<keyword evidence="4" id="KW-0747">Spliceosome</keyword>
<dbReference type="GO" id="GO:0003729">
    <property type="term" value="F:mRNA binding"/>
    <property type="evidence" value="ECO:0007669"/>
    <property type="project" value="TreeGrafter"/>
</dbReference>
<dbReference type="Pfam" id="PF00400">
    <property type="entry name" value="WD40"/>
    <property type="match status" value="4"/>
</dbReference>
<keyword evidence="2 9" id="KW-0853">WD repeat</keyword>
<sequence length="488" mass="54191">MNIVSGYSSSSEDEGVPIPSLAEKKIAINTSIELEPVETITKSEVPVSTIVRNYPGELNTDRSLEIDVVKRKQSFKVSKLLKKKRKKQNDPFADDYLGPWADYEETDNKNENENENENDNGELSGSEEEKGTKNSNGLSGNPDSEGDETETLVTRSFVKYSYMSPPKALSVMPFGARSSFVPKKITHEFEGHSGGVNKMELFPETGHLLLTCGNDSKVKLWDSYRSASSKSLTLVREYTAHSQAVKYISFNSSGTRFVSCSYDRKLILWETESGAIVQAINTGAVPNVAIFNPNNENEIIVGLSNHKINHYEVGKVDPIQIYSHHLGAINLLAAVDGNKRFLSTADDKSVRFWDWQINIPVKVISEPTSHSMPRVALLPPVGDYIALQCMDNSIQVIKGNGKFKFNKNKKFKGHNVAGYGIDVSFSPDAKSIMSGDSRGHAYFWDWKTCKLIKKIKLDNKPITCIIPFPQEVSKVVSAGLEGSIYICE</sequence>
<feature type="repeat" description="WD" evidence="9">
    <location>
        <begin position="238"/>
        <end position="279"/>
    </location>
</feature>
<dbReference type="PROSITE" id="PS50082">
    <property type="entry name" value="WD_REPEATS_2"/>
    <property type="match status" value="3"/>
</dbReference>
<reference evidence="11" key="1">
    <citation type="submission" date="2022-03" db="EMBL/GenBank/DDBJ databases">
        <authorList>
            <person name="Legras J.-L."/>
            <person name="Devillers H."/>
            <person name="Grondin C."/>
        </authorList>
    </citation>
    <scope>NUCLEOTIDE SEQUENCE</scope>
    <source>
        <strain evidence="11">CLIB 1423</strain>
    </source>
</reference>
<evidence type="ECO:0000256" key="4">
    <source>
        <dbReference type="ARBA" id="ARBA00022728"/>
    </source>
</evidence>
<dbReference type="PANTHER" id="PTHR43979">
    <property type="entry name" value="PRE-MRNA-PROCESSING FACTOR 17"/>
    <property type="match status" value="1"/>
</dbReference>
<keyword evidence="12" id="KW-1185">Reference proteome</keyword>
<dbReference type="AlphaFoldDB" id="A0A9P0QQ56"/>
<comment type="subcellular location">
    <subcellularLocation>
        <location evidence="1">Nucleus</location>
    </subcellularLocation>
</comment>
<proteinExistence type="predicted"/>
<dbReference type="SMART" id="SM00320">
    <property type="entry name" value="WD40"/>
    <property type="match status" value="5"/>
</dbReference>
<evidence type="ECO:0000256" key="5">
    <source>
        <dbReference type="ARBA" id="ARBA00022737"/>
    </source>
</evidence>
<evidence type="ECO:0000256" key="10">
    <source>
        <dbReference type="SAM" id="MobiDB-lite"/>
    </source>
</evidence>
<name>A0A9P0QQ56_9ASCO</name>
<feature type="region of interest" description="Disordered" evidence="10">
    <location>
        <begin position="91"/>
        <end position="150"/>
    </location>
</feature>
<accession>A0A9P0QQ56</accession>
<dbReference type="Proteomes" id="UP000837801">
    <property type="component" value="Unassembled WGS sequence"/>
</dbReference>
<dbReference type="PROSITE" id="PS50294">
    <property type="entry name" value="WD_REPEATS_REGION"/>
    <property type="match status" value="2"/>
</dbReference>
<keyword evidence="7" id="KW-0539">Nucleus</keyword>
<feature type="repeat" description="WD" evidence="9">
    <location>
        <begin position="322"/>
        <end position="354"/>
    </location>
</feature>
<keyword evidence="6" id="KW-0508">mRNA splicing</keyword>
<organism evidence="11 12">
    <name type="scientific">[Candida] railenensis</name>
    <dbReference type="NCBI Taxonomy" id="45579"/>
    <lineage>
        <taxon>Eukaryota</taxon>
        <taxon>Fungi</taxon>
        <taxon>Dikarya</taxon>
        <taxon>Ascomycota</taxon>
        <taxon>Saccharomycotina</taxon>
        <taxon>Pichiomycetes</taxon>
        <taxon>Debaryomycetaceae</taxon>
        <taxon>Kurtzmaniella</taxon>
    </lineage>
</organism>
<dbReference type="GO" id="GO:0000398">
    <property type="term" value="P:mRNA splicing, via spliceosome"/>
    <property type="evidence" value="ECO:0007669"/>
    <property type="project" value="InterPro"/>
</dbReference>
<dbReference type="GO" id="GO:0071013">
    <property type="term" value="C:catalytic step 2 spliceosome"/>
    <property type="evidence" value="ECO:0007669"/>
    <property type="project" value="InterPro"/>
</dbReference>
<dbReference type="OrthoDB" id="10257301at2759"/>
<evidence type="ECO:0000313" key="11">
    <source>
        <dbReference type="EMBL" id="CAH2352442.1"/>
    </source>
</evidence>
<comment type="caution">
    <text evidence="11">The sequence shown here is derived from an EMBL/GenBank/DDBJ whole genome shotgun (WGS) entry which is preliminary data.</text>
</comment>
<evidence type="ECO:0000256" key="7">
    <source>
        <dbReference type="ARBA" id="ARBA00023242"/>
    </source>
</evidence>
<dbReference type="Gene3D" id="2.130.10.10">
    <property type="entry name" value="YVTN repeat-like/Quinoprotein amine dehydrogenase"/>
    <property type="match status" value="1"/>
</dbReference>
<keyword evidence="3" id="KW-0507">mRNA processing</keyword>
<evidence type="ECO:0000256" key="3">
    <source>
        <dbReference type="ARBA" id="ARBA00022664"/>
    </source>
</evidence>
<feature type="compositionally biased region" description="Polar residues" evidence="10">
    <location>
        <begin position="133"/>
        <end position="142"/>
    </location>
</feature>
<evidence type="ECO:0000256" key="2">
    <source>
        <dbReference type="ARBA" id="ARBA00022574"/>
    </source>
</evidence>
<dbReference type="InterPro" id="IPR032847">
    <property type="entry name" value="PRPF17"/>
</dbReference>
<feature type="repeat" description="WD" evidence="9">
    <location>
        <begin position="189"/>
        <end position="231"/>
    </location>
</feature>
<evidence type="ECO:0000313" key="12">
    <source>
        <dbReference type="Proteomes" id="UP000837801"/>
    </source>
</evidence>
<dbReference type="InterPro" id="IPR015943">
    <property type="entry name" value="WD40/YVTN_repeat-like_dom_sf"/>
</dbReference>
<gene>
    <name evidence="11" type="ORF">CLIB1423_06S06524</name>
</gene>
<keyword evidence="5" id="KW-0677">Repeat</keyword>
<dbReference type="InterPro" id="IPR001680">
    <property type="entry name" value="WD40_rpt"/>
</dbReference>
<evidence type="ECO:0000256" key="8">
    <source>
        <dbReference type="ARBA" id="ARBA00068146"/>
    </source>
</evidence>
<dbReference type="FunFam" id="2.130.10.10:FF:000034">
    <property type="entry name" value="Pre-mRNA-processing factor 17, putative"/>
    <property type="match status" value="1"/>
</dbReference>
<dbReference type="SUPFAM" id="SSF50978">
    <property type="entry name" value="WD40 repeat-like"/>
    <property type="match status" value="1"/>
</dbReference>
<evidence type="ECO:0000256" key="6">
    <source>
        <dbReference type="ARBA" id="ARBA00023187"/>
    </source>
</evidence>
<dbReference type="EMBL" id="CAKXYY010000006">
    <property type="protein sequence ID" value="CAH2352442.1"/>
    <property type="molecule type" value="Genomic_DNA"/>
</dbReference>
<evidence type="ECO:0000256" key="1">
    <source>
        <dbReference type="ARBA" id="ARBA00004123"/>
    </source>
</evidence>
<dbReference type="InterPro" id="IPR036322">
    <property type="entry name" value="WD40_repeat_dom_sf"/>
</dbReference>
<evidence type="ECO:0000256" key="9">
    <source>
        <dbReference type="PROSITE-ProRule" id="PRU00221"/>
    </source>
</evidence>
<protein>
    <recommendedName>
        <fullName evidence="8">Pre-mRNA-processing factor 17</fullName>
    </recommendedName>
</protein>
<dbReference type="PANTHER" id="PTHR43979:SF1">
    <property type="entry name" value="PRE-MRNA-PROCESSING FACTOR 17"/>
    <property type="match status" value="1"/>
</dbReference>